<keyword evidence="1" id="KW-0808">Transferase</keyword>
<dbReference type="InterPro" id="IPR000182">
    <property type="entry name" value="GNAT_dom"/>
</dbReference>
<protein>
    <recommendedName>
        <fullName evidence="4">N-acetyltransferase domain-containing protein</fullName>
    </recommendedName>
</protein>
<organism evidence="5 6">
    <name type="scientific">Angustibacter aerolatus</name>
    <dbReference type="NCBI Taxonomy" id="1162965"/>
    <lineage>
        <taxon>Bacteria</taxon>
        <taxon>Bacillati</taxon>
        <taxon>Actinomycetota</taxon>
        <taxon>Actinomycetes</taxon>
        <taxon>Kineosporiales</taxon>
        <taxon>Kineosporiaceae</taxon>
    </lineage>
</organism>
<dbReference type="PROSITE" id="PS51186">
    <property type="entry name" value="GNAT"/>
    <property type="match status" value="1"/>
</dbReference>
<dbReference type="SUPFAM" id="SSF55729">
    <property type="entry name" value="Acyl-CoA N-acyltransferases (Nat)"/>
    <property type="match status" value="1"/>
</dbReference>
<dbReference type="Pfam" id="PF13508">
    <property type="entry name" value="Acetyltransf_7"/>
    <property type="match status" value="1"/>
</dbReference>
<dbReference type="Gene3D" id="3.40.630.30">
    <property type="match status" value="1"/>
</dbReference>
<gene>
    <name evidence="5" type="ORF">GCM10025868_38870</name>
</gene>
<feature type="domain" description="N-acetyltransferase" evidence="4">
    <location>
        <begin position="1"/>
        <end position="114"/>
    </location>
</feature>
<comment type="caution">
    <text evidence="5">The sequence shown here is derived from an EMBL/GenBank/DDBJ whole genome shotgun (WGS) entry which is preliminary data.</text>
</comment>
<dbReference type="InterPro" id="IPR016181">
    <property type="entry name" value="Acyl_CoA_acyltransferase"/>
</dbReference>
<proteinExistence type="predicted"/>
<evidence type="ECO:0000313" key="5">
    <source>
        <dbReference type="EMBL" id="GMA88637.1"/>
    </source>
</evidence>
<dbReference type="PANTHER" id="PTHR43877">
    <property type="entry name" value="AMINOALKYLPHOSPHONATE N-ACETYLTRANSFERASE-RELATED-RELATED"/>
    <property type="match status" value="1"/>
</dbReference>
<keyword evidence="2" id="KW-0012">Acyltransferase</keyword>
<name>A0ABQ6JP65_9ACTN</name>
<evidence type="ECO:0000256" key="3">
    <source>
        <dbReference type="SAM" id="MobiDB-lite"/>
    </source>
</evidence>
<sequence length="131" mass="14662">MYGEPLRPLVQQAFTAPGNRFVVARDDDRAVGCARLWDVGQSSYVSAVTVLPGERGRGVGTAISAHLTRLGLARHPLTWLTCEAHLVPMYQRLGYERVGTHVQARPDRLSRPRQPGPLRWLRCGRPPRLSR</sequence>
<evidence type="ECO:0000313" key="6">
    <source>
        <dbReference type="Proteomes" id="UP001157017"/>
    </source>
</evidence>
<dbReference type="CDD" id="cd04301">
    <property type="entry name" value="NAT_SF"/>
    <property type="match status" value="1"/>
</dbReference>
<dbReference type="PANTHER" id="PTHR43877:SF2">
    <property type="entry name" value="AMINOALKYLPHOSPHONATE N-ACETYLTRANSFERASE-RELATED"/>
    <property type="match status" value="1"/>
</dbReference>
<evidence type="ECO:0000259" key="4">
    <source>
        <dbReference type="PROSITE" id="PS51186"/>
    </source>
</evidence>
<dbReference type="Proteomes" id="UP001157017">
    <property type="component" value="Unassembled WGS sequence"/>
</dbReference>
<keyword evidence="6" id="KW-1185">Reference proteome</keyword>
<dbReference type="InterPro" id="IPR050832">
    <property type="entry name" value="Bact_Acetyltransf"/>
</dbReference>
<dbReference type="EMBL" id="BSUZ01000001">
    <property type="protein sequence ID" value="GMA88637.1"/>
    <property type="molecule type" value="Genomic_DNA"/>
</dbReference>
<evidence type="ECO:0000256" key="1">
    <source>
        <dbReference type="ARBA" id="ARBA00022679"/>
    </source>
</evidence>
<evidence type="ECO:0000256" key="2">
    <source>
        <dbReference type="ARBA" id="ARBA00023315"/>
    </source>
</evidence>
<reference evidence="6" key="1">
    <citation type="journal article" date="2019" name="Int. J. Syst. Evol. Microbiol.">
        <title>The Global Catalogue of Microorganisms (GCM) 10K type strain sequencing project: providing services to taxonomists for standard genome sequencing and annotation.</title>
        <authorList>
            <consortium name="The Broad Institute Genomics Platform"/>
            <consortium name="The Broad Institute Genome Sequencing Center for Infectious Disease"/>
            <person name="Wu L."/>
            <person name="Ma J."/>
        </authorList>
    </citation>
    <scope>NUCLEOTIDE SEQUENCE [LARGE SCALE GENOMIC DNA]</scope>
    <source>
        <strain evidence="6">NBRC 108730</strain>
    </source>
</reference>
<feature type="region of interest" description="Disordered" evidence="3">
    <location>
        <begin position="104"/>
        <end position="131"/>
    </location>
</feature>
<accession>A0ABQ6JP65</accession>